<accession>A0A7Y8C020</accession>
<evidence type="ECO:0000256" key="1">
    <source>
        <dbReference type="ARBA" id="ARBA00007227"/>
    </source>
</evidence>
<gene>
    <name evidence="3" type="ORF">HX882_00580</name>
</gene>
<name>A0A7Y8C020_9PSED</name>
<dbReference type="InterPro" id="IPR010982">
    <property type="entry name" value="Lambda_DNA-bd_dom_sf"/>
</dbReference>
<dbReference type="SUPFAM" id="SSF47413">
    <property type="entry name" value="lambda repressor-like DNA-binding domains"/>
    <property type="match status" value="1"/>
</dbReference>
<dbReference type="InterPro" id="IPR052345">
    <property type="entry name" value="Rad_response_metalloprotease"/>
</dbReference>
<comment type="similarity">
    <text evidence="1">Belongs to the short-chain fatty acyl-CoA assimilation regulator (ScfR) family.</text>
</comment>
<dbReference type="Gene3D" id="1.10.10.2910">
    <property type="match status" value="1"/>
</dbReference>
<evidence type="ECO:0000259" key="2">
    <source>
        <dbReference type="PROSITE" id="PS50943"/>
    </source>
</evidence>
<dbReference type="Proteomes" id="UP000539985">
    <property type="component" value="Unassembled WGS sequence"/>
</dbReference>
<dbReference type="CDD" id="cd00093">
    <property type="entry name" value="HTH_XRE"/>
    <property type="match status" value="1"/>
</dbReference>
<dbReference type="InterPro" id="IPR001387">
    <property type="entry name" value="Cro/C1-type_HTH"/>
</dbReference>
<proteinExistence type="inferred from homology"/>
<dbReference type="EMBL" id="JACAQB010000002">
    <property type="protein sequence ID" value="NWB94383.1"/>
    <property type="molecule type" value="Genomic_DNA"/>
</dbReference>
<feature type="domain" description="HTH cro/C1-type" evidence="2">
    <location>
        <begin position="13"/>
        <end position="67"/>
    </location>
</feature>
<organism evidence="3 4">
    <name type="scientific">Pseudomonas gingeri</name>
    <dbReference type="NCBI Taxonomy" id="117681"/>
    <lineage>
        <taxon>Bacteria</taxon>
        <taxon>Pseudomonadati</taxon>
        <taxon>Pseudomonadota</taxon>
        <taxon>Gammaproteobacteria</taxon>
        <taxon>Pseudomonadales</taxon>
        <taxon>Pseudomonadaceae</taxon>
        <taxon>Pseudomonas</taxon>
    </lineage>
</organism>
<dbReference type="RefSeq" id="WP_177099423.1">
    <property type="nucleotide sequence ID" value="NZ_JACAQB010000002.1"/>
</dbReference>
<dbReference type="SMART" id="SM00530">
    <property type="entry name" value="HTH_XRE"/>
    <property type="match status" value="1"/>
</dbReference>
<dbReference type="AlphaFoldDB" id="A0A7Y8C020"/>
<dbReference type="Pfam" id="PF13560">
    <property type="entry name" value="HTH_31"/>
    <property type="match status" value="1"/>
</dbReference>
<sequence length="401" mass="44987">MKAGIEGFQSVRLKQLRLALGLTQAALSDMVGRTCGDVAQWESGQQAPQAAAFQRLCDFFGVSKNWLLEARVSSQQDTPFFFRSQGHGAHTARDIARVRLDWLQEISYKLQESLEFTAVNIPHLTETHCELISNQAIEQAASDCRQAWRLGNAPISNVVQVMENAGIVCARTALGHLKMEGVSNWCGLDQRPYVLLIADKANGIRNRFDAAHELGHIVLHRFITKEQCASRHALLESQAHHFARAFLLPAEGFMRDVRWPAIDTLLNLKSRWKVSVSVLITRCEELGVINDVAAARLYKAHSARGWAQGEPLDEDVELERPQLLGRGVEMLVENKILSCEQVRQLLGMPIRVLEALCSLDDGYFERLGERLQVIDIRLRHRALMNNGAGGTAEILRFPIRK</sequence>
<comment type="caution">
    <text evidence="3">The sequence shown here is derived from an EMBL/GenBank/DDBJ whole genome shotgun (WGS) entry which is preliminary data.</text>
</comment>
<dbReference type="Pfam" id="PF06114">
    <property type="entry name" value="Peptidase_M78"/>
    <property type="match status" value="1"/>
</dbReference>
<dbReference type="GO" id="GO:0003677">
    <property type="term" value="F:DNA binding"/>
    <property type="evidence" value="ECO:0007669"/>
    <property type="project" value="InterPro"/>
</dbReference>
<evidence type="ECO:0000313" key="4">
    <source>
        <dbReference type="Proteomes" id="UP000539985"/>
    </source>
</evidence>
<evidence type="ECO:0000313" key="3">
    <source>
        <dbReference type="EMBL" id="NWB94383.1"/>
    </source>
</evidence>
<dbReference type="Gene3D" id="1.10.260.40">
    <property type="entry name" value="lambda repressor-like DNA-binding domains"/>
    <property type="match status" value="1"/>
</dbReference>
<dbReference type="PANTHER" id="PTHR43236">
    <property type="entry name" value="ANTITOXIN HIGA1"/>
    <property type="match status" value="1"/>
</dbReference>
<reference evidence="3 4" key="1">
    <citation type="submission" date="2020-04" db="EMBL/GenBank/DDBJ databases">
        <title>Molecular characterization of pseudomonads from Agaricus bisporus reveal novel blotch 2 pathogens in Western Europe.</title>
        <authorList>
            <person name="Taparia T."/>
            <person name="Krijger M."/>
            <person name="Haynes E."/>
            <person name="Elpinstone J.G."/>
            <person name="Noble R."/>
            <person name="Van Der Wolf J."/>
        </authorList>
    </citation>
    <scope>NUCLEOTIDE SEQUENCE [LARGE SCALE GENOMIC DNA]</scope>
    <source>
        <strain evidence="3 4">H7001</strain>
    </source>
</reference>
<protein>
    <submittedName>
        <fullName evidence="3">ImmA/IrrE family metallo-endopeptidase</fullName>
    </submittedName>
</protein>
<dbReference type="InterPro" id="IPR010359">
    <property type="entry name" value="IrrE_HExxH"/>
</dbReference>
<dbReference type="PROSITE" id="PS50943">
    <property type="entry name" value="HTH_CROC1"/>
    <property type="match status" value="1"/>
</dbReference>
<dbReference type="PANTHER" id="PTHR43236:SF1">
    <property type="entry name" value="BLL7220 PROTEIN"/>
    <property type="match status" value="1"/>
</dbReference>